<evidence type="ECO:0000259" key="1">
    <source>
        <dbReference type="Pfam" id="PF00675"/>
    </source>
</evidence>
<dbReference type="RefSeq" id="WP_103450780.1">
    <property type="nucleotide sequence ID" value="NZ_JARBEV010000001.1"/>
</dbReference>
<evidence type="ECO:0000313" key="4">
    <source>
        <dbReference type="Proteomes" id="UP000313312"/>
    </source>
</evidence>
<protein>
    <submittedName>
        <fullName evidence="3">Insulinase family protein</fullName>
    </submittedName>
</protein>
<dbReference type="Pfam" id="PF00675">
    <property type="entry name" value="Peptidase_M16"/>
    <property type="match status" value="1"/>
</dbReference>
<evidence type="ECO:0000313" key="3">
    <source>
        <dbReference type="EMBL" id="TNK91146.1"/>
    </source>
</evidence>
<dbReference type="PANTHER" id="PTHR11851">
    <property type="entry name" value="METALLOPROTEASE"/>
    <property type="match status" value="1"/>
</dbReference>
<name>A0A5C4TKG7_FRUSA</name>
<dbReference type="PANTHER" id="PTHR11851:SF134">
    <property type="entry name" value="ZINC-DEPENDENT PROTEASE"/>
    <property type="match status" value="1"/>
</dbReference>
<evidence type="ECO:0000259" key="2">
    <source>
        <dbReference type="Pfam" id="PF05193"/>
    </source>
</evidence>
<dbReference type="InterPro" id="IPR011765">
    <property type="entry name" value="Pept_M16_N"/>
</dbReference>
<dbReference type="Pfam" id="PF05193">
    <property type="entry name" value="Peptidase_M16_C"/>
    <property type="match status" value="1"/>
</dbReference>
<dbReference type="InterPro" id="IPR050361">
    <property type="entry name" value="MPP/UQCRC_Complex"/>
</dbReference>
<gene>
    <name evidence="3" type="ORF">DID87_00235</name>
</gene>
<dbReference type="Proteomes" id="UP000313312">
    <property type="component" value="Unassembled WGS sequence"/>
</dbReference>
<dbReference type="NCBIfam" id="NF047421">
    <property type="entry name" value="YfmH_fam"/>
    <property type="match status" value="1"/>
</dbReference>
<feature type="domain" description="Peptidase M16 N-terminal" evidence="1">
    <location>
        <begin position="61"/>
        <end position="157"/>
    </location>
</feature>
<dbReference type="InterPro" id="IPR007863">
    <property type="entry name" value="Peptidase_M16_C"/>
</dbReference>
<dbReference type="SUPFAM" id="SSF63411">
    <property type="entry name" value="LuxS/MPP-like metallohydrolase"/>
    <property type="match status" value="2"/>
</dbReference>
<proteinExistence type="predicted"/>
<accession>A0A5C4TKG7</accession>
<dbReference type="Gene3D" id="3.30.830.10">
    <property type="entry name" value="Metalloenzyme, LuxS/M16 peptidase-like"/>
    <property type="match status" value="2"/>
</dbReference>
<sequence length="426" mass="48881">MNKINYEQFNECVYQETLSNGLKVIINPKPDFNSTYASLSVDFGSINTVISKNQGIKHLPAGIAHFIEHKLFDKKNYDSSDRFAKYGAENNAFTSFNQTSYLFSATTDFDDNFKTLLDLVENPYFDEQKIIKEQGIIGQEIMMYQDDPSSRIYFDTIASLYSESPLSFDIAGSKSSIFKITPEELYDTYHQYYVPNNMTLVVVGKVDVTKIISEVKGHFLNLTTNNSIENLKKIVNQEIENSLVIPYKKTTMKLSTPKVGLGIRGPQINFFGRTFSRYELSLGMFLELIFSEDSDIYQRLYDNQIINDSFGFDFDIEDGYQFLIFAEDTKKTEKFCDIILAEINDCLVNPKKIESQFELIKNEEIGDHFALMDSIPGIANQMGDRLNDFTNVYDEVEIIKNLSFNEIIDAAKNFFENSQTTRNVII</sequence>
<comment type="caution">
    <text evidence="3">The sequence shown here is derived from an EMBL/GenBank/DDBJ whole genome shotgun (WGS) entry which is preliminary data.</text>
</comment>
<dbReference type="AlphaFoldDB" id="A0A5C4TKG7"/>
<feature type="domain" description="Peptidase M16 C-terminal" evidence="2">
    <location>
        <begin position="179"/>
        <end position="345"/>
    </location>
</feature>
<reference evidence="3 4" key="1">
    <citation type="submission" date="2018-05" db="EMBL/GenBank/DDBJ databases">
        <title>Lactobacillus sanfranciscensis Ah4 draft denome sequence.</title>
        <authorList>
            <person name="Zhang G."/>
        </authorList>
    </citation>
    <scope>NUCLEOTIDE SEQUENCE [LARGE SCALE GENOMIC DNA]</scope>
    <source>
        <strain evidence="3 4">Ah4</strain>
    </source>
</reference>
<organism evidence="3 4">
    <name type="scientific">Fructilactobacillus sanfranciscensis</name>
    <name type="common">Lactobacillus sanfranciscensis</name>
    <dbReference type="NCBI Taxonomy" id="1625"/>
    <lineage>
        <taxon>Bacteria</taxon>
        <taxon>Bacillati</taxon>
        <taxon>Bacillota</taxon>
        <taxon>Bacilli</taxon>
        <taxon>Lactobacillales</taxon>
        <taxon>Lactobacillaceae</taxon>
        <taxon>Fructilactobacillus</taxon>
    </lineage>
</organism>
<dbReference type="EMBL" id="QFCR01000001">
    <property type="protein sequence ID" value="TNK91146.1"/>
    <property type="molecule type" value="Genomic_DNA"/>
</dbReference>
<dbReference type="InterPro" id="IPR011249">
    <property type="entry name" value="Metalloenz_LuxS/M16"/>
</dbReference>
<dbReference type="GO" id="GO:0046872">
    <property type="term" value="F:metal ion binding"/>
    <property type="evidence" value="ECO:0007669"/>
    <property type="project" value="InterPro"/>
</dbReference>